<name>A0A0B2P859_GLYSO</name>
<evidence type="ECO:0000313" key="11">
    <source>
        <dbReference type="EMBL" id="KHN05560.1"/>
    </source>
</evidence>
<keyword evidence="6" id="KW-0255">Endonuclease</keyword>
<gene>
    <name evidence="11" type="ORF">glysoja_035760</name>
</gene>
<dbReference type="GO" id="GO:0004521">
    <property type="term" value="F:RNA endonuclease activity"/>
    <property type="evidence" value="ECO:0007669"/>
    <property type="project" value="UniProtKB-ARBA"/>
</dbReference>
<evidence type="ECO:0000256" key="6">
    <source>
        <dbReference type="ARBA" id="ARBA00022759"/>
    </source>
</evidence>
<evidence type="ECO:0000256" key="1">
    <source>
        <dbReference type="ARBA" id="ARBA00000245"/>
    </source>
</evidence>
<evidence type="ECO:0000256" key="8">
    <source>
        <dbReference type="ARBA" id="ARBA00023157"/>
    </source>
</evidence>
<dbReference type="InterPro" id="IPR003154">
    <property type="entry name" value="S1/P1nuclease"/>
</dbReference>
<evidence type="ECO:0000256" key="10">
    <source>
        <dbReference type="SAM" id="SignalP"/>
    </source>
</evidence>
<keyword evidence="4" id="KW-0540">Nuclease</keyword>
<evidence type="ECO:0000256" key="5">
    <source>
        <dbReference type="ARBA" id="ARBA00022723"/>
    </source>
</evidence>
<evidence type="ECO:0000256" key="4">
    <source>
        <dbReference type="ARBA" id="ARBA00022722"/>
    </source>
</evidence>
<dbReference type="EC" id="3.1.30.1" evidence="3"/>
<dbReference type="SUPFAM" id="SSF48537">
    <property type="entry name" value="Phospholipase C/P1 nuclease"/>
    <property type="match status" value="1"/>
</dbReference>
<dbReference type="GO" id="GO:0003676">
    <property type="term" value="F:nucleic acid binding"/>
    <property type="evidence" value="ECO:0007669"/>
    <property type="project" value="InterPro"/>
</dbReference>
<comment type="similarity">
    <text evidence="2">Belongs to the nuclease type I family.</text>
</comment>
<keyword evidence="5" id="KW-0479">Metal-binding</keyword>
<dbReference type="GO" id="GO:0006308">
    <property type="term" value="P:DNA catabolic process"/>
    <property type="evidence" value="ECO:0007669"/>
    <property type="project" value="InterPro"/>
</dbReference>
<comment type="catalytic activity">
    <reaction evidence="1">
        <text>Endonucleolytic cleavage to 5'-phosphomononucleotide and 5'-phosphooligonucleotide end-products.</text>
        <dbReference type="EC" id="3.1.30.1"/>
    </reaction>
</comment>
<keyword evidence="9" id="KW-0325">Glycoprotein</keyword>
<dbReference type="Gene3D" id="1.10.575.10">
    <property type="entry name" value="P1 Nuclease"/>
    <property type="match status" value="1"/>
</dbReference>
<dbReference type="AlphaFoldDB" id="A0A0B2P859"/>
<dbReference type="PANTHER" id="PTHR33146:SF27">
    <property type="entry name" value="ENDONUCLEASE 2"/>
    <property type="match status" value="1"/>
</dbReference>
<dbReference type="EMBL" id="KN668297">
    <property type="protein sequence ID" value="KHN05560.1"/>
    <property type="molecule type" value="Genomic_DNA"/>
</dbReference>
<dbReference type="GO" id="GO:0000014">
    <property type="term" value="F:single-stranded DNA endodeoxyribonuclease activity"/>
    <property type="evidence" value="ECO:0007669"/>
    <property type="project" value="UniProtKB-ARBA"/>
</dbReference>
<evidence type="ECO:0000256" key="9">
    <source>
        <dbReference type="ARBA" id="ARBA00023180"/>
    </source>
</evidence>
<sequence length="93" mass="10509">MEYYKIQLVAIVSLMLVLPNTQGWGEDGHAIIISSFYELEHSRLSDSAVDAVKNLLPEYAQNDLGNVCSWADRVRFYLHWSGPLHFADTPGNL</sequence>
<keyword evidence="7" id="KW-0378">Hydrolase</keyword>
<dbReference type="GO" id="GO:0046872">
    <property type="term" value="F:metal ion binding"/>
    <property type="evidence" value="ECO:0007669"/>
    <property type="project" value="UniProtKB-KW"/>
</dbReference>
<dbReference type="PANTHER" id="PTHR33146">
    <property type="entry name" value="ENDONUCLEASE 4"/>
    <property type="match status" value="1"/>
</dbReference>
<dbReference type="Proteomes" id="UP000053555">
    <property type="component" value="Unassembled WGS sequence"/>
</dbReference>
<evidence type="ECO:0000256" key="2">
    <source>
        <dbReference type="ARBA" id="ARBA00009547"/>
    </source>
</evidence>
<feature type="chain" id="PRO_5002092800" description="Aspergillus nuclease S1" evidence="10">
    <location>
        <begin position="24"/>
        <end position="93"/>
    </location>
</feature>
<dbReference type="Pfam" id="PF02265">
    <property type="entry name" value="S1-P1_nuclease"/>
    <property type="match status" value="1"/>
</dbReference>
<evidence type="ECO:0000256" key="7">
    <source>
        <dbReference type="ARBA" id="ARBA00022801"/>
    </source>
</evidence>
<proteinExistence type="inferred from homology"/>
<dbReference type="InterPro" id="IPR008947">
    <property type="entry name" value="PLipase_C/P1_nuclease_dom_sf"/>
</dbReference>
<reference evidence="11" key="1">
    <citation type="submission" date="2014-07" db="EMBL/GenBank/DDBJ databases">
        <title>Identification of a novel salt tolerance gene in wild soybean by whole-genome sequencing.</title>
        <authorList>
            <person name="Lam H.-M."/>
            <person name="Qi X."/>
            <person name="Li M.-W."/>
            <person name="Liu X."/>
            <person name="Xie M."/>
            <person name="Ni M."/>
            <person name="Xu X."/>
        </authorList>
    </citation>
    <scope>NUCLEOTIDE SEQUENCE [LARGE SCALE GENOMIC DNA]</scope>
    <source>
        <tissue evidence="11">Root</tissue>
    </source>
</reference>
<evidence type="ECO:0000256" key="3">
    <source>
        <dbReference type="ARBA" id="ARBA00012562"/>
    </source>
</evidence>
<accession>A0A0B2P859</accession>
<keyword evidence="8" id="KW-1015">Disulfide bond</keyword>
<keyword evidence="10" id="KW-0732">Signal</keyword>
<feature type="signal peptide" evidence="10">
    <location>
        <begin position="1"/>
        <end position="23"/>
    </location>
</feature>
<organism evidence="11">
    <name type="scientific">Glycine soja</name>
    <name type="common">Wild soybean</name>
    <dbReference type="NCBI Taxonomy" id="3848"/>
    <lineage>
        <taxon>Eukaryota</taxon>
        <taxon>Viridiplantae</taxon>
        <taxon>Streptophyta</taxon>
        <taxon>Embryophyta</taxon>
        <taxon>Tracheophyta</taxon>
        <taxon>Spermatophyta</taxon>
        <taxon>Magnoliopsida</taxon>
        <taxon>eudicotyledons</taxon>
        <taxon>Gunneridae</taxon>
        <taxon>Pentapetalae</taxon>
        <taxon>rosids</taxon>
        <taxon>fabids</taxon>
        <taxon>Fabales</taxon>
        <taxon>Fabaceae</taxon>
        <taxon>Papilionoideae</taxon>
        <taxon>50 kb inversion clade</taxon>
        <taxon>NPAAA clade</taxon>
        <taxon>indigoferoid/millettioid clade</taxon>
        <taxon>Phaseoleae</taxon>
        <taxon>Glycine</taxon>
        <taxon>Glycine subgen. Soja</taxon>
    </lineage>
</organism>
<protein>
    <recommendedName>
        <fullName evidence="3">Aspergillus nuclease S1</fullName>
        <ecNumber evidence="3">3.1.30.1</ecNumber>
    </recommendedName>
</protein>